<dbReference type="EMBL" id="JAWCUI010000044">
    <property type="protein sequence ID" value="KAL1892477.1"/>
    <property type="molecule type" value="Genomic_DNA"/>
</dbReference>
<keyword evidence="2" id="KW-0732">Signal</keyword>
<evidence type="ECO:0000256" key="1">
    <source>
        <dbReference type="SAM" id="MobiDB-lite"/>
    </source>
</evidence>
<protein>
    <recommendedName>
        <fullName evidence="5">Cell wall protein</fullName>
    </recommendedName>
</protein>
<feature type="chain" id="PRO_5046388450" description="Cell wall protein" evidence="2">
    <location>
        <begin position="18"/>
        <end position="356"/>
    </location>
</feature>
<evidence type="ECO:0000313" key="4">
    <source>
        <dbReference type="Proteomes" id="UP001583186"/>
    </source>
</evidence>
<keyword evidence="4" id="KW-1185">Reference proteome</keyword>
<accession>A0ABR3YX37</accession>
<evidence type="ECO:0000256" key="2">
    <source>
        <dbReference type="SAM" id="SignalP"/>
    </source>
</evidence>
<comment type="caution">
    <text evidence="3">The sequence shown here is derived from an EMBL/GenBank/DDBJ whole genome shotgun (WGS) entry which is preliminary data.</text>
</comment>
<proteinExistence type="predicted"/>
<sequence>MHSQTLFVAALAVVAEARFGKEQVPVAAVAALTNRGNPGDAGTLSGQVPGVLLAGANACAKLTLADTIVTTLGSTADVLAAAAALVGAEKNFNPFAVSVPALCSDATLPVTEALRGIVPLVDPAVTGSDVENANAASSLINPFVAGGLSVADVAAANGFTNFTTQAADGSTGAAVAGNAGAAASGTAVASASTVATTLVTSTVAAAATASVAAVSVGAAGASSSTGAAGAVVNGVQQSTIAGLDFGLCVPTIKFEAGLDGRKDTEFTFQAIDPLVNKGQEEALNPNIITNRITDQLTNVCNANQAAKDAAKAAQAQIQALGTKDQSTADAWNTALGFAGTNTNPDNAPQPGLVGHT</sequence>
<evidence type="ECO:0008006" key="5">
    <source>
        <dbReference type="Google" id="ProtNLM"/>
    </source>
</evidence>
<gene>
    <name evidence="3" type="ORF">Sste5346_006987</name>
</gene>
<evidence type="ECO:0000313" key="3">
    <source>
        <dbReference type="EMBL" id="KAL1892477.1"/>
    </source>
</evidence>
<dbReference type="Proteomes" id="UP001583186">
    <property type="component" value="Unassembled WGS sequence"/>
</dbReference>
<reference evidence="3 4" key="1">
    <citation type="journal article" date="2024" name="IMA Fungus">
        <title>IMA Genome - F19 : A genome assembly and annotation guide to empower mycologists, including annotated draft genome sequences of Ceratocystis pirilliformis, Diaporthe australafricana, Fusarium ophioides, Paecilomyces lecythidis, and Sporothrix stenoceras.</title>
        <authorList>
            <person name="Aylward J."/>
            <person name="Wilson A.M."/>
            <person name="Visagie C.M."/>
            <person name="Spraker J."/>
            <person name="Barnes I."/>
            <person name="Buitendag C."/>
            <person name="Ceriani C."/>
            <person name="Del Mar Angel L."/>
            <person name="du Plessis D."/>
            <person name="Fuchs T."/>
            <person name="Gasser K."/>
            <person name="Kramer D."/>
            <person name="Li W."/>
            <person name="Munsamy K."/>
            <person name="Piso A."/>
            <person name="Price J.L."/>
            <person name="Sonnekus B."/>
            <person name="Thomas C."/>
            <person name="van der Nest A."/>
            <person name="van Dijk A."/>
            <person name="van Heerden A."/>
            <person name="van Vuuren N."/>
            <person name="Yilmaz N."/>
            <person name="Duong T.A."/>
            <person name="van der Merwe N.A."/>
            <person name="Wingfield M.J."/>
            <person name="Wingfield B.D."/>
        </authorList>
    </citation>
    <scope>NUCLEOTIDE SEQUENCE [LARGE SCALE GENOMIC DNA]</scope>
    <source>
        <strain evidence="3 4">CMW 5346</strain>
    </source>
</reference>
<feature type="signal peptide" evidence="2">
    <location>
        <begin position="1"/>
        <end position="17"/>
    </location>
</feature>
<feature type="region of interest" description="Disordered" evidence="1">
    <location>
        <begin position="335"/>
        <end position="356"/>
    </location>
</feature>
<organism evidence="3 4">
    <name type="scientific">Sporothrix stenoceras</name>
    <dbReference type="NCBI Taxonomy" id="5173"/>
    <lineage>
        <taxon>Eukaryota</taxon>
        <taxon>Fungi</taxon>
        <taxon>Dikarya</taxon>
        <taxon>Ascomycota</taxon>
        <taxon>Pezizomycotina</taxon>
        <taxon>Sordariomycetes</taxon>
        <taxon>Sordariomycetidae</taxon>
        <taxon>Ophiostomatales</taxon>
        <taxon>Ophiostomataceae</taxon>
        <taxon>Sporothrix</taxon>
    </lineage>
</organism>
<name>A0ABR3YX37_9PEZI</name>